<evidence type="ECO:0000313" key="2">
    <source>
        <dbReference type="EMBL" id="MCH4551294.1"/>
    </source>
</evidence>
<evidence type="ECO:0000256" key="1">
    <source>
        <dbReference type="SAM" id="SignalP"/>
    </source>
</evidence>
<keyword evidence="3" id="KW-1185">Reference proteome</keyword>
<comment type="caution">
    <text evidence="2">The sequence shown here is derived from an EMBL/GenBank/DDBJ whole genome shotgun (WGS) entry which is preliminary data.</text>
</comment>
<dbReference type="Proteomes" id="UP001156141">
    <property type="component" value="Unassembled WGS sequence"/>
</dbReference>
<proteinExistence type="predicted"/>
<feature type="chain" id="PRO_5046269680" evidence="1">
    <location>
        <begin position="20"/>
        <end position="233"/>
    </location>
</feature>
<reference evidence="2" key="1">
    <citation type="submission" date="2022-02" db="EMBL/GenBank/DDBJ databases">
        <title>Aestuariibaculum sp., a marine bacterium isolated from sediment in Guangxi.</title>
        <authorList>
            <person name="Ying J."/>
        </authorList>
    </citation>
    <scope>NUCLEOTIDE SEQUENCE</scope>
    <source>
        <strain evidence="2">L182</strain>
    </source>
</reference>
<accession>A0ABS9REB9</accession>
<gene>
    <name evidence="2" type="ORF">MKW35_01550</name>
</gene>
<organism evidence="2 3">
    <name type="scientific">Aestuariibaculum lutulentum</name>
    <dbReference type="NCBI Taxonomy" id="2920935"/>
    <lineage>
        <taxon>Bacteria</taxon>
        <taxon>Pseudomonadati</taxon>
        <taxon>Bacteroidota</taxon>
        <taxon>Flavobacteriia</taxon>
        <taxon>Flavobacteriales</taxon>
        <taxon>Flavobacteriaceae</taxon>
    </lineage>
</organism>
<feature type="signal peptide" evidence="1">
    <location>
        <begin position="1"/>
        <end position="19"/>
    </location>
</feature>
<dbReference type="EMBL" id="JAKVQD010000001">
    <property type="protein sequence ID" value="MCH4551294.1"/>
    <property type="molecule type" value="Genomic_DNA"/>
</dbReference>
<sequence>MKLKLLLTISLFIFSYSFAQEYAFGVKGGINNNKIGTLYQRAYNNEPAINHQPNKELGYQLGAYVTGEFGIFFVQPEFNYVTFNNNYELPRSKAQWKTSKMEIPILAGVRIIKPVRLYFGPSFNFYKDTELEGVQVTSYSDGGPDLEKNTMSLNFGIMVRYNRFGLDLRYEQATNTTEEELLDIIYSDYGTNLADLKPYQASSLRLSLFIDILRTDMKLSDLFKKKYCACPYD</sequence>
<protein>
    <submittedName>
        <fullName evidence="2">PorT family protein</fullName>
    </submittedName>
</protein>
<dbReference type="RefSeq" id="WP_240571607.1">
    <property type="nucleotide sequence ID" value="NZ_CP136709.1"/>
</dbReference>
<evidence type="ECO:0000313" key="3">
    <source>
        <dbReference type="Proteomes" id="UP001156141"/>
    </source>
</evidence>
<keyword evidence="1" id="KW-0732">Signal</keyword>
<name>A0ABS9REB9_9FLAO</name>